<evidence type="ECO:0000256" key="5">
    <source>
        <dbReference type="PROSITE-ProRule" id="PRU00309"/>
    </source>
</evidence>
<feature type="compositionally biased region" description="Acidic residues" evidence="6">
    <location>
        <begin position="1"/>
        <end position="16"/>
    </location>
</feature>
<organism evidence="8">
    <name type="scientific">Zeugodacus cucurbitae</name>
    <name type="common">Melon fruit fly</name>
    <name type="synonym">Bactrocera cucurbitae</name>
    <dbReference type="NCBI Taxonomy" id="28588"/>
    <lineage>
        <taxon>Eukaryota</taxon>
        <taxon>Metazoa</taxon>
        <taxon>Ecdysozoa</taxon>
        <taxon>Arthropoda</taxon>
        <taxon>Hexapoda</taxon>
        <taxon>Insecta</taxon>
        <taxon>Pterygota</taxon>
        <taxon>Neoptera</taxon>
        <taxon>Endopterygota</taxon>
        <taxon>Diptera</taxon>
        <taxon>Brachycera</taxon>
        <taxon>Muscomorpha</taxon>
        <taxon>Tephritoidea</taxon>
        <taxon>Tephritidae</taxon>
        <taxon>Zeugodacus</taxon>
        <taxon>Zeugodacus</taxon>
    </lineage>
</organism>
<sequence>DDDDDEDDSDESDESVAENVYNNAVEDDESDSDSDLNAEDNNADSKDAEVDDDDVEMLIDADDDDDDKSSYNACDPLDFVECVNQSDDTQQHEVAITTKSAKMQLANKNLRKRPISTTLTNYEDDSNTNYSNADEMTRFTATTSNSASATTSSASASAAAATTARGAHHCGAEKISRSVFRLCCLRHRRKKKAPPDPPPDKRDKAPTAYRTLMNSMARISTQRRQQRVRCAVRRCGRAAGAAVTLYRFPLVGSRYCRRWCAQLKVKMSHTSRLRICQRHFAYSLVDRSRRRLRFGAIPTRNLHNTPAQFKRNPLYGLNKNTSQLTVTAHHDATAHAIQTTAAQLN</sequence>
<dbReference type="PROSITE" id="PS50950">
    <property type="entry name" value="ZF_THAP"/>
    <property type="match status" value="1"/>
</dbReference>
<dbReference type="SMART" id="SM00692">
    <property type="entry name" value="DM3"/>
    <property type="match status" value="1"/>
</dbReference>
<dbReference type="SUPFAM" id="SSF57716">
    <property type="entry name" value="Glucocorticoid receptor-like (DNA-binding domain)"/>
    <property type="match status" value="1"/>
</dbReference>
<keyword evidence="2 5" id="KW-0863">Zinc-finger</keyword>
<dbReference type="GO" id="GO:0003677">
    <property type="term" value="F:DNA binding"/>
    <property type="evidence" value="ECO:0007669"/>
    <property type="project" value="UniProtKB-UniRule"/>
</dbReference>
<evidence type="ECO:0000313" key="8">
    <source>
        <dbReference type="EMBL" id="JAD07400.1"/>
    </source>
</evidence>
<dbReference type="Gene3D" id="6.20.210.20">
    <property type="entry name" value="THAP domain"/>
    <property type="match status" value="1"/>
</dbReference>
<feature type="region of interest" description="Disordered" evidence="6">
    <location>
        <begin position="1"/>
        <end position="55"/>
    </location>
</feature>
<evidence type="ECO:0000256" key="4">
    <source>
        <dbReference type="ARBA" id="ARBA00023125"/>
    </source>
</evidence>
<accession>A0A0A1X9J7</accession>
<feature type="compositionally biased region" description="Acidic residues" evidence="6">
    <location>
        <begin position="25"/>
        <end position="42"/>
    </location>
</feature>
<gene>
    <name evidence="8" type="ORF">g.52848</name>
</gene>
<dbReference type="EMBL" id="GBXI01006892">
    <property type="protein sequence ID" value="JAD07400.1"/>
    <property type="molecule type" value="Transcribed_RNA"/>
</dbReference>
<dbReference type="Pfam" id="PF05485">
    <property type="entry name" value="THAP"/>
    <property type="match status" value="1"/>
</dbReference>
<evidence type="ECO:0000256" key="6">
    <source>
        <dbReference type="SAM" id="MobiDB-lite"/>
    </source>
</evidence>
<evidence type="ECO:0000256" key="1">
    <source>
        <dbReference type="ARBA" id="ARBA00022723"/>
    </source>
</evidence>
<feature type="domain" description="THAP-type" evidence="7">
    <location>
        <begin position="226"/>
        <end position="301"/>
    </location>
</feature>
<evidence type="ECO:0000256" key="3">
    <source>
        <dbReference type="ARBA" id="ARBA00022833"/>
    </source>
</evidence>
<keyword evidence="3" id="KW-0862">Zinc</keyword>
<keyword evidence="4 5" id="KW-0238">DNA-binding</keyword>
<reference evidence="8" key="2">
    <citation type="journal article" date="2015" name="Gigascience">
        <title>Reconstructing a comprehensive transcriptome assembly of a white-pupal translocated strain of the pest fruit fly Bactrocera cucurbitae.</title>
        <authorList>
            <person name="Sim S.B."/>
            <person name="Calla B."/>
            <person name="Hall B."/>
            <person name="DeRego T."/>
            <person name="Geib S.M."/>
        </authorList>
    </citation>
    <scope>NUCLEOTIDE SEQUENCE</scope>
</reference>
<dbReference type="InterPro" id="IPR006612">
    <property type="entry name" value="THAP_Znf"/>
</dbReference>
<dbReference type="GO" id="GO:0008270">
    <property type="term" value="F:zinc ion binding"/>
    <property type="evidence" value="ECO:0007669"/>
    <property type="project" value="UniProtKB-KW"/>
</dbReference>
<evidence type="ECO:0000256" key="2">
    <source>
        <dbReference type="ARBA" id="ARBA00022771"/>
    </source>
</evidence>
<dbReference type="InterPro" id="IPR038441">
    <property type="entry name" value="THAP_Znf_sf"/>
</dbReference>
<reference evidence="8" key="1">
    <citation type="submission" date="2014-11" db="EMBL/GenBank/DDBJ databases">
        <authorList>
            <person name="Geib S."/>
        </authorList>
    </citation>
    <scope>NUCLEOTIDE SEQUENCE</scope>
</reference>
<protein>
    <recommendedName>
        <fullName evidence="7">THAP-type domain-containing protein</fullName>
    </recommendedName>
</protein>
<evidence type="ECO:0000259" key="7">
    <source>
        <dbReference type="PROSITE" id="PS50950"/>
    </source>
</evidence>
<dbReference type="SMART" id="SM00980">
    <property type="entry name" value="THAP"/>
    <property type="match status" value="1"/>
</dbReference>
<feature type="non-terminal residue" evidence="8">
    <location>
        <position position="345"/>
    </location>
</feature>
<dbReference type="AlphaFoldDB" id="A0A0A1X9J7"/>
<proteinExistence type="predicted"/>
<feature type="non-terminal residue" evidence="8">
    <location>
        <position position="1"/>
    </location>
</feature>
<name>A0A0A1X9J7_ZEUCU</name>
<keyword evidence="1" id="KW-0479">Metal-binding</keyword>